<gene>
    <name evidence="1" type="ORF">XENOCAPTIV_010425</name>
</gene>
<sequence>MPLREAQASRCLRILEQLWAAYSWMLHRPSLLCLAPFLGLMPRLFLWFLPQRKTSRNSKLVERIREPFDSDALEALKRTAQTFRTGQQLAGFHRPTHQSVDTVADGSSLSGLFRPSAPFLGSTSTAPGPRLGLARAQGDHGGAQTSCPFRAAQMAGVSPGISGAGWHTGDALGCECLLEGHVLSHVSTGDWFS</sequence>
<evidence type="ECO:0000313" key="1">
    <source>
        <dbReference type="EMBL" id="MEQ2198274.1"/>
    </source>
</evidence>
<organism evidence="1 2">
    <name type="scientific">Xenoophorus captivus</name>
    <dbReference type="NCBI Taxonomy" id="1517983"/>
    <lineage>
        <taxon>Eukaryota</taxon>
        <taxon>Metazoa</taxon>
        <taxon>Chordata</taxon>
        <taxon>Craniata</taxon>
        <taxon>Vertebrata</taxon>
        <taxon>Euteleostomi</taxon>
        <taxon>Actinopterygii</taxon>
        <taxon>Neopterygii</taxon>
        <taxon>Teleostei</taxon>
        <taxon>Neoteleostei</taxon>
        <taxon>Acanthomorphata</taxon>
        <taxon>Ovalentaria</taxon>
        <taxon>Atherinomorphae</taxon>
        <taxon>Cyprinodontiformes</taxon>
        <taxon>Goodeidae</taxon>
        <taxon>Xenoophorus</taxon>
    </lineage>
</organism>
<evidence type="ECO:0000313" key="2">
    <source>
        <dbReference type="Proteomes" id="UP001434883"/>
    </source>
</evidence>
<protein>
    <submittedName>
        <fullName evidence="1">Uncharacterized protein</fullName>
    </submittedName>
</protein>
<reference evidence="1 2" key="1">
    <citation type="submission" date="2021-06" db="EMBL/GenBank/DDBJ databases">
        <authorList>
            <person name="Palmer J.M."/>
        </authorList>
    </citation>
    <scope>NUCLEOTIDE SEQUENCE [LARGE SCALE GENOMIC DNA]</scope>
    <source>
        <strain evidence="1 2">XC_2019</strain>
        <tissue evidence="1">Muscle</tissue>
    </source>
</reference>
<dbReference type="EMBL" id="JAHRIN010019086">
    <property type="protein sequence ID" value="MEQ2198274.1"/>
    <property type="molecule type" value="Genomic_DNA"/>
</dbReference>
<comment type="caution">
    <text evidence="1">The sequence shown here is derived from an EMBL/GenBank/DDBJ whole genome shotgun (WGS) entry which is preliminary data.</text>
</comment>
<keyword evidence="2" id="KW-1185">Reference proteome</keyword>
<accession>A0ABV0QR27</accession>
<dbReference type="Proteomes" id="UP001434883">
    <property type="component" value="Unassembled WGS sequence"/>
</dbReference>
<name>A0ABV0QR27_9TELE</name>
<proteinExistence type="predicted"/>